<feature type="chain" id="PRO_5024423962" evidence="1">
    <location>
        <begin position="21"/>
        <end position="243"/>
    </location>
</feature>
<evidence type="ECO:0000256" key="1">
    <source>
        <dbReference type="SAM" id="SignalP"/>
    </source>
</evidence>
<evidence type="ECO:0000313" key="3">
    <source>
        <dbReference type="Proteomes" id="UP000323426"/>
    </source>
</evidence>
<feature type="signal peptide" evidence="1">
    <location>
        <begin position="1"/>
        <end position="20"/>
    </location>
</feature>
<dbReference type="AlphaFoldDB" id="A0A5M6CVV4"/>
<sequence length="243" mass="26467">MKNYLVPALFFIAMGLFSCATTSQGIQIPPSVSDAVLKNVPVSDAEVASGLKEALSIGISKGATTASQTDGYFKNSLIRIPFPPEVKKVESTLRTVGMGSLVDDFVLSLNRAAEDAAQSAKPIFLDAIKKLTIRDVWGILTGGKDAATQYLKRTTSEELTAAFTPRIQTSLEKVNATKYYTDIITAYNRIPTMQRVNPDLTGYATEKAIDGLFLLVAQEEANIRENPIARTTQLLKRVFAKQD</sequence>
<evidence type="ECO:0000313" key="2">
    <source>
        <dbReference type="EMBL" id="KAA5539361.1"/>
    </source>
</evidence>
<dbReference type="Proteomes" id="UP000323426">
    <property type="component" value="Unassembled WGS sequence"/>
</dbReference>
<protein>
    <submittedName>
        <fullName evidence="2">DUF4197 domain-containing protein</fullName>
    </submittedName>
</protein>
<reference evidence="2 3" key="1">
    <citation type="submission" date="2019-09" db="EMBL/GenBank/DDBJ databases">
        <title>Genome sequence and assembly of Adhaeribacter sp.</title>
        <authorList>
            <person name="Chhetri G."/>
        </authorList>
    </citation>
    <scope>NUCLEOTIDE SEQUENCE [LARGE SCALE GENOMIC DNA]</scope>
    <source>
        <strain evidence="2 3">DK36</strain>
    </source>
</reference>
<keyword evidence="3" id="KW-1185">Reference proteome</keyword>
<dbReference type="EMBL" id="VWSF01000033">
    <property type="protein sequence ID" value="KAA5539361.1"/>
    <property type="molecule type" value="Genomic_DNA"/>
</dbReference>
<gene>
    <name evidence="2" type="ORF">F0145_24470</name>
</gene>
<dbReference type="RefSeq" id="WP_150093023.1">
    <property type="nucleotide sequence ID" value="NZ_VWSF01000033.1"/>
</dbReference>
<organism evidence="2 3">
    <name type="scientific">Adhaeribacter rhizoryzae</name>
    <dbReference type="NCBI Taxonomy" id="2607907"/>
    <lineage>
        <taxon>Bacteria</taxon>
        <taxon>Pseudomonadati</taxon>
        <taxon>Bacteroidota</taxon>
        <taxon>Cytophagia</taxon>
        <taxon>Cytophagales</taxon>
        <taxon>Hymenobacteraceae</taxon>
        <taxon>Adhaeribacter</taxon>
    </lineage>
</organism>
<keyword evidence="1" id="KW-0732">Signal</keyword>
<dbReference type="Pfam" id="PF13852">
    <property type="entry name" value="DUF4197"/>
    <property type="match status" value="1"/>
</dbReference>
<dbReference type="InterPro" id="IPR025245">
    <property type="entry name" value="DUF4197"/>
</dbReference>
<comment type="caution">
    <text evidence="2">The sequence shown here is derived from an EMBL/GenBank/DDBJ whole genome shotgun (WGS) entry which is preliminary data.</text>
</comment>
<accession>A0A5M6CVV4</accession>
<proteinExistence type="predicted"/>
<name>A0A5M6CVV4_9BACT</name>
<dbReference type="PROSITE" id="PS51257">
    <property type="entry name" value="PROKAR_LIPOPROTEIN"/>
    <property type="match status" value="1"/>
</dbReference>